<dbReference type="WBParaSite" id="nRc.2.0.1.t45999-RA">
    <property type="protein sequence ID" value="nRc.2.0.1.t45999-RA"/>
    <property type="gene ID" value="nRc.2.0.1.g45999"/>
</dbReference>
<protein>
    <submittedName>
        <fullName evidence="2">Uncharacterized protein</fullName>
    </submittedName>
</protein>
<organism evidence="1 2">
    <name type="scientific">Romanomermis culicivorax</name>
    <name type="common">Nematode worm</name>
    <dbReference type="NCBI Taxonomy" id="13658"/>
    <lineage>
        <taxon>Eukaryota</taxon>
        <taxon>Metazoa</taxon>
        <taxon>Ecdysozoa</taxon>
        <taxon>Nematoda</taxon>
        <taxon>Enoplea</taxon>
        <taxon>Dorylaimia</taxon>
        <taxon>Mermithida</taxon>
        <taxon>Mermithoidea</taxon>
        <taxon>Mermithidae</taxon>
        <taxon>Romanomermis</taxon>
    </lineage>
</organism>
<evidence type="ECO:0000313" key="1">
    <source>
        <dbReference type="Proteomes" id="UP000887565"/>
    </source>
</evidence>
<dbReference type="Proteomes" id="UP000887565">
    <property type="component" value="Unplaced"/>
</dbReference>
<proteinExistence type="predicted"/>
<sequence length="113" mass="13273">MLKIRWYDKQVKASVNDEGEQRLLIIVQSDYHFYKSSYARVNQERDFEFFEAFCTKETISVQLYDSVGFTWELFSNFAKVGFSRINSDTKFKTAQAKGDVSNKANCSRRLRKA</sequence>
<evidence type="ECO:0000313" key="2">
    <source>
        <dbReference type="WBParaSite" id="nRc.2.0.1.t45999-RA"/>
    </source>
</evidence>
<name>A0A915L4K9_ROMCU</name>
<accession>A0A915L4K9</accession>
<dbReference type="AlphaFoldDB" id="A0A915L4K9"/>
<reference evidence="2" key="1">
    <citation type="submission" date="2022-11" db="UniProtKB">
        <authorList>
            <consortium name="WormBaseParasite"/>
        </authorList>
    </citation>
    <scope>IDENTIFICATION</scope>
</reference>
<keyword evidence="1" id="KW-1185">Reference proteome</keyword>